<gene>
    <name evidence="1" type="ORF">HMPREF1544_07736</name>
</gene>
<dbReference type="OrthoDB" id="2283132at2759"/>
<evidence type="ECO:0000313" key="1">
    <source>
        <dbReference type="EMBL" id="EPB85463.1"/>
    </source>
</evidence>
<dbReference type="AlphaFoldDB" id="S2JS40"/>
<dbReference type="EMBL" id="KE124011">
    <property type="protein sequence ID" value="EPB85463.1"/>
    <property type="molecule type" value="Genomic_DNA"/>
</dbReference>
<protein>
    <submittedName>
        <fullName evidence="1">Uncharacterized protein</fullName>
    </submittedName>
</protein>
<proteinExistence type="predicted"/>
<keyword evidence="2" id="KW-1185">Reference proteome</keyword>
<dbReference type="InParanoid" id="S2JS40"/>
<sequence>MIIEPAAHNLERVDIVMTELEAKISGSRKVYNNYSDEQKALFLYLLKFRFLKAKPAAERALINVRTAQGWVKRMKEDPEWDIEEKLTNKVNRAGSQLQVEHKHFLTNLFDEEPQATRQDVVDALTAAFEGFGLKASQAGTFIYN</sequence>
<dbReference type="VEuPathDB" id="FungiDB:HMPREF1544_07736"/>
<name>S2JS40_MUCC1</name>
<dbReference type="eggNOG" id="ENOG502TAD1">
    <property type="taxonomic scope" value="Eukaryota"/>
</dbReference>
<organism evidence="1 2">
    <name type="scientific">Mucor circinelloides f. circinelloides (strain 1006PhL)</name>
    <name type="common">Mucormycosis agent</name>
    <name type="synonym">Calyptromyces circinelloides</name>
    <dbReference type="NCBI Taxonomy" id="1220926"/>
    <lineage>
        <taxon>Eukaryota</taxon>
        <taxon>Fungi</taxon>
        <taxon>Fungi incertae sedis</taxon>
        <taxon>Mucoromycota</taxon>
        <taxon>Mucoromycotina</taxon>
        <taxon>Mucoromycetes</taxon>
        <taxon>Mucorales</taxon>
        <taxon>Mucorineae</taxon>
        <taxon>Mucoraceae</taxon>
        <taxon>Mucor</taxon>
    </lineage>
</organism>
<accession>S2JS40</accession>
<reference evidence="2" key="1">
    <citation type="submission" date="2013-05" db="EMBL/GenBank/DDBJ databases">
        <title>The Genome sequence of Mucor circinelloides f. circinelloides 1006PhL.</title>
        <authorList>
            <consortium name="The Broad Institute Genomics Platform"/>
            <person name="Cuomo C."/>
            <person name="Earl A."/>
            <person name="Findley K."/>
            <person name="Lee S.C."/>
            <person name="Walker B."/>
            <person name="Young S."/>
            <person name="Zeng Q."/>
            <person name="Gargeya S."/>
            <person name="Fitzgerald M."/>
            <person name="Haas B."/>
            <person name="Abouelleil A."/>
            <person name="Allen A.W."/>
            <person name="Alvarado L."/>
            <person name="Arachchi H.M."/>
            <person name="Berlin A.M."/>
            <person name="Chapman S.B."/>
            <person name="Gainer-Dewar J."/>
            <person name="Goldberg J."/>
            <person name="Griggs A."/>
            <person name="Gujja S."/>
            <person name="Hansen M."/>
            <person name="Howarth C."/>
            <person name="Imamovic A."/>
            <person name="Ireland A."/>
            <person name="Larimer J."/>
            <person name="McCowan C."/>
            <person name="Murphy C."/>
            <person name="Pearson M."/>
            <person name="Poon T.W."/>
            <person name="Priest M."/>
            <person name="Roberts A."/>
            <person name="Saif S."/>
            <person name="Shea T."/>
            <person name="Sisk P."/>
            <person name="Sykes S."/>
            <person name="Wortman J."/>
            <person name="Nusbaum C."/>
            <person name="Birren B."/>
        </authorList>
    </citation>
    <scope>NUCLEOTIDE SEQUENCE [LARGE SCALE GENOMIC DNA]</scope>
    <source>
        <strain evidence="2">1006PhL</strain>
    </source>
</reference>
<evidence type="ECO:0000313" key="2">
    <source>
        <dbReference type="Proteomes" id="UP000014254"/>
    </source>
</evidence>
<dbReference type="Proteomes" id="UP000014254">
    <property type="component" value="Unassembled WGS sequence"/>
</dbReference>
<dbReference type="STRING" id="1220926.S2JS40"/>